<dbReference type="GO" id="GO:0003723">
    <property type="term" value="F:RNA binding"/>
    <property type="evidence" value="ECO:0007669"/>
    <property type="project" value="UniProtKB-UniRule"/>
</dbReference>
<name>A0A2P5EV34_TREOI</name>
<feature type="compositionally biased region" description="Basic and acidic residues" evidence="2">
    <location>
        <begin position="222"/>
        <end position="231"/>
    </location>
</feature>
<sequence>MDDEPEFKWGRRRGVGVRNKDIQYYESFTYGGIEYSLYDSVCFYCAGNPETYIGKLVKLYEITPTHEKKVRVVWFFRPTEIRNHLGDVEPHWNELFLASGQGKGLSNINYAEAVIAKCNVICTSKDRRNPQASEEELRRAHYVFHRTFNVDNNEISDKFPEEIGGIKVEFFFNKRKYQQNQSQPSLKAKQPSQPFTESPRSDLSKGVDSPAKYSKPPGRNDSLVKESERGTSKATVVERGCGSSDTANLKHFAVEGGNKPGIHVKDKSRVRTSEMISPQNTSDTRPYKKRMTVLNIEGPTIHKGGPNKGEDFGVKATTKTFEKAGTQLAYDKSVKTNNQVLEVTKRPDADRRNWFKQLPWEEKLQKAQEAETLVLLENLDPSFSSVEVEELIWHAFHEKVEARMTQFISTFSKPIYGKAFVIFKSKTAAQSAVCELNSKYLVLDDGRPVVGRYRNLRVSDKATSFPGHLVFDRFRLQKQREEMRNAVSTAHCSQSNTVEFEMAMEWRILQEKSNLWWKDLYENHSKAITEARSQLKLKVFGGIFVAFYCYFRVESHEGGL</sequence>
<proteinExistence type="predicted"/>
<dbReference type="Gene3D" id="2.30.30.490">
    <property type="match status" value="1"/>
</dbReference>
<dbReference type="FunFam" id="2.30.30.490:FF:000017">
    <property type="entry name" value="Bromo-adjacent homology (BAH) domain-containing protein"/>
    <property type="match status" value="1"/>
</dbReference>
<dbReference type="PANTHER" id="PTHR47073:SF7">
    <property type="entry name" value="BAH DOMAIN-CONTAINING PROTEIN"/>
    <property type="match status" value="1"/>
</dbReference>
<dbReference type="PROSITE" id="PS50102">
    <property type="entry name" value="RRM"/>
    <property type="match status" value="1"/>
</dbReference>
<dbReference type="SUPFAM" id="SSF54928">
    <property type="entry name" value="RNA-binding domain, RBD"/>
    <property type="match status" value="1"/>
</dbReference>
<keyword evidence="6" id="KW-1185">Reference proteome</keyword>
<evidence type="ECO:0000313" key="5">
    <source>
        <dbReference type="EMBL" id="PON89408.1"/>
    </source>
</evidence>
<dbReference type="STRING" id="63057.A0A2P5EV34"/>
<gene>
    <name evidence="5" type="ORF">TorRG33x02_147590</name>
</gene>
<dbReference type="GO" id="GO:0003682">
    <property type="term" value="F:chromatin binding"/>
    <property type="evidence" value="ECO:0007669"/>
    <property type="project" value="InterPro"/>
</dbReference>
<evidence type="ECO:0000256" key="2">
    <source>
        <dbReference type="SAM" id="MobiDB-lite"/>
    </source>
</evidence>
<dbReference type="InterPro" id="IPR001025">
    <property type="entry name" value="BAH_dom"/>
</dbReference>
<evidence type="ECO:0000259" key="3">
    <source>
        <dbReference type="PROSITE" id="PS50102"/>
    </source>
</evidence>
<feature type="compositionally biased region" description="Basic and acidic residues" evidence="2">
    <location>
        <begin position="263"/>
        <end position="272"/>
    </location>
</feature>
<dbReference type="PROSITE" id="PS51038">
    <property type="entry name" value="BAH"/>
    <property type="match status" value="1"/>
</dbReference>
<dbReference type="AlphaFoldDB" id="A0A2P5EV34"/>
<evidence type="ECO:0000313" key="6">
    <source>
        <dbReference type="Proteomes" id="UP000237000"/>
    </source>
</evidence>
<feature type="region of interest" description="Disordered" evidence="2">
    <location>
        <begin position="179"/>
        <end position="285"/>
    </location>
</feature>
<dbReference type="EMBL" id="JXTC01000094">
    <property type="protein sequence ID" value="PON89408.1"/>
    <property type="molecule type" value="Genomic_DNA"/>
</dbReference>
<dbReference type="InterPro" id="IPR035979">
    <property type="entry name" value="RBD_domain_sf"/>
</dbReference>
<dbReference type="OrthoDB" id="1896853at2759"/>
<evidence type="ECO:0000256" key="1">
    <source>
        <dbReference type="PROSITE-ProRule" id="PRU00176"/>
    </source>
</evidence>
<feature type="domain" description="BAH" evidence="4">
    <location>
        <begin position="33"/>
        <end position="159"/>
    </location>
</feature>
<protein>
    <submittedName>
        <fullName evidence="5">Splicing factor-like protein</fullName>
    </submittedName>
</protein>
<dbReference type="InParanoid" id="A0A2P5EV34"/>
<organism evidence="5 6">
    <name type="scientific">Trema orientale</name>
    <name type="common">Charcoal tree</name>
    <name type="synonym">Celtis orientalis</name>
    <dbReference type="NCBI Taxonomy" id="63057"/>
    <lineage>
        <taxon>Eukaryota</taxon>
        <taxon>Viridiplantae</taxon>
        <taxon>Streptophyta</taxon>
        <taxon>Embryophyta</taxon>
        <taxon>Tracheophyta</taxon>
        <taxon>Spermatophyta</taxon>
        <taxon>Magnoliopsida</taxon>
        <taxon>eudicotyledons</taxon>
        <taxon>Gunneridae</taxon>
        <taxon>Pentapetalae</taxon>
        <taxon>rosids</taxon>
        <taxon>fabids</taxon>
        <taxon>Rosales</taxon>
        <taxon>Cannabaceae</taxon>
        <taxon>Trema</taxon>
    </lineage>
</organism>
<dbReference type="CDD" id="cd00590">
    <property type="entry name" value="RRM_SF"/>
    <property type="match status" value="1"/>
</dbReference>
<dbReference type="Pfam" id="PF01426">
    <property type="entry name" value="BAH"/>
    <property type="match status" value="1"/>
</dbReference>
<comment type="caution">
    <text evidence="5">The sequence shown here is derived from an EMBL/GenBank/DDBJ whole genome shotgun (WGS) entry which is preliminary data.</text>
</comment>
<dbReference type="InterPro" id="IPR000504">
    <property type="entry name" value="RRM_dom"/>
</dbReference>
<accession>A0A2P5EV34</accession>
<dbReference type="PANTHER" id="PTHR47073">
    <property type="entry name" value="PROTEIN ANTI-SILENCING 1"/>
    <property type="match status" value="1"/>
</dbReference>
<feature type="compositionally biased region" description="Polar residues" evidence="2">
    <location>
        <begin position="179"/>
        <end position="198"/>
    </location>
</feature>
<evidence type="ECO:0000259" key="4">
    <source>
        <dbReference type="PROSITE" id="PS51038"/>
    </source>
</evidence>
<reference evidence="6" key="1">
    <citation type="submission" date="2016-06" db="EMBL/GenBank/DDBJ databases">
        <title>Parallel loss of symbiosis genes in relatives of nitrogen-fixing non-legume Parasponia.</title>
        <authorList>
            <person name="Van Velzen R."/>
            <person name="Holmer R."/>
            <person name="Bu F."/>
            <person name="Rutten L."/>
            <person name="Van Zeijl A."/>
            <person name="Liu W."/>
            <person name="Santuari L."/>
            <person name="Cao Q."/>
            <person name="Sharma T."/>
            <person name="Shen D."/>
            <person name="Roswanjaya Y."/>
            <person name="Wardhani T."/>
            <person name="Kalhor M.S."/>
            <person name="Jansen J."/>
            <person name="Van den Hoogen J."/>
            <person name="Gungor B."/>
            <person name="Hartog M."/>
            <person name="Hontelez J."/>
            <person name="Verver J."/>
            <person name="Yang W.-C."/>
            <person name="Schijlen E."/>
            <person name="Repin R."/>
            <person name="Schilthuizen M."/>
            <person name="Schranz E."/>
            <person name="Heidstra R."/>
            <person name="Miyata K."/>
            <person name="Fedorova E."/>
            <person name="Kohlen W."/>
            <person name="Bisseling T."/>
            <person name="Smit S."/>
            <person name="Geurts R."/>
        </authorList>
    </citation>
    <scope>NUCLEOTIDE SEQUENCE [LARGE SCALE GENOMIC DNA]</scope>
    <source>
        <strain evidence="6">cv. RG33-2</strain>
    </source>
</reference>
<dbReference type="InterPro" id="IPR043151">
    <property type="entry name" value="BAH_sf"/>
</dbReference>
<keyword evidence="1" id="KW-0694">RNA-binding</keyword>
<feature type="compositionally biased region" description="Polar residues" evidence="2">
    <location>
        <begin position="274"/>
        <end position="284"/>
    </location>
</feature>
<dbReference type="Proteomes" id="UP000237000">
    <property type="component" value="Unassembled WGS sequence"/>
</dbReference>
<feature type="domain" description="RRM" evidence="3">
    <location>
        <begin position="372"/>
        <end position="449"/>
    </location>
</feature>